<dbReference type="InterPro" id="IPR018163">
    <property type="entry name" value="Thr/Ala-tRNA-synth_IIc_edit"/>
</dbReference>
<dbReference type="Proteomes" id="UP000298218">
    <property type="component" value="Unassembled WGS sequence"/>
</dbReference>
<sequence length="288" mass="30530">MLPVEDTLVTYPSGAVETAATVAHVRDLTDGRRAVLLDVTSVHPVDAGWPDQGADRAVLRSGTDEIIVLDCVVGATDGADLYLGRDIPVGKGTEGWAFVVVHIVVGDCALAEGDSVATSVDVGFRARTSAGHTACHLASLALNLAVADRWKKEPRSDALGTPDFDGTAIDVSLITENTSTDTYRLGKSLRKKGFVTGGLEEALPTIERFINATLATWVATDAAVHIDRDGDRLTDRRYWALDLPGQTLRIPCGGTHVSALSELGSLRVILSMQDVEGTNVLTMVTRVG</sequence>
<evidence type="ECO:0000313" key="1">
    <source>
        <dbReference type="EMBL" id="TFD81465.1"/>
    </source>
</evidence>
<dbReference type="OrthoDB" id="6396444at2"/>
<gene>
    <name evidence="1" type="ORF">E3T53_03120</name>
</gene>
<dbReference type="EMBL" id="SOHQ01000008">
    <property type="protein sequence ID" value="TFD81465.1"/>
    <property type="molecule type" value="Genomic_DNA"/>
</dbReference>
<evidence type="ECO:0000313" key="2">
    <source>
        <dbReference type="Proteomes" id="UP000298218"/>
    </source>
</evidence>
<keyword evidence="2" id="KW-1185">Reference proteome</keyword>
<keyword evidence="1" id="KW-0378">Hydrolase</keyword>
<dbReference type="Gene3D" id="3.30.980.10">
    <property type="entry name" value="Threonyl-trna Synthetase, Chain A, domain 2"/>
    <property type="match status" value="1"/>
</dbReference>
<proteinExistence type="predicted"/>
<dbReference type="GO" id="GO:0016787">
    <property type="term" value="F:hydrolase activity"/>
    <property type="evidence" value="ECO:0007669"/>
    <property type="project" value="UniProtKB-KW"/>
</dbReference>
<dbReference type="SUPFAM" id="SSF55186">
    <property type="entry name" value="ThrRS/AlaRS common domain"/>
    <property type="match status" value="1"/>
</dbReference>
<accession>A0A4Y8KQQ7</accession>
<comment type="caution">
    <text evidence="1">The sequence shown here is derived from an EMBL/GenBank/DDBJ whole genome shotgun (WGS) entry which is preliminary data.</text>
</comment>
<dbReference type="AlphaFoldDB" id="A0A4Y8KQQ7"/>
<name>A0A4Y8KQQ7_9MICO</name>
<reference evidence="1 2" key="1">
    <citation type="submission" date="2019-03" db="EMBL/GenBank/DDBJ databases">
        <title>Genomics of glacier-inhabiting Cryobacterium strains.</title>
        <authorList>
            <person name="Liu Q."/>
            <person name="Xin Y.-H."/>
        </authorList>
    </citation>
    <scope>NUCLEOTIDE SEQUENCE [LARGE SCALE GENOMIC DNA]</scope>
    <source>
        <strain evidence="1 2">CGMCC 1.4292</strain>
    </source>
</reference>
<dbReference type="GO" id="GO:0000166">
    <property type="term" value="F:nucleotide binding"/>
    <property type="evidence" value="ECO:0007669"/>
    <property type="project" value="InterPro"/>
</dbReference>
<dbReference type="RefSeq" id="WP_134172350.1">
    <property type="nucleotide sequence ID" value="NZ_SODI01000001.1"/>
</dbReference>
<protein>
    <submittedName>
        <fullName evidence="1">Metal-dependent hydrolase</fullName>
    </submittedName>
</protein>
<organism evidence="1 2">
    <name type="scientific">Cryobacterium psychrophilum</name>
    <dbReference type="NCBI Taxonomy" id="41988"/>
    <lineage>
        <taxon>Bacteria</taxon>
        <taxon>Bacillati</taxon>
        <taxon>Actinomycetota</taxon>
        <taxon>Actinomycetes</taxon>
        <taxon>Micrococcales</taxon>
        <taxon>Microbacteriaceae</taxon>
        <taxon>Cryobacterium</taxon>
    </lineage>
</organism>